<dbReference type="SUPFAM" id="SSF69065">
    <property type="entry name" value="RNase III domain-like"/>
    <property type="match status" value="1"/>
</dbReference>
<evidence type="ECO:0000313" key="2">
    <source>
        <dbReference type="EMBL" id="CCG80954.1"/>
    </source>
</evidence>
<dbReference type="GO" id="GO:0032543">
    <property type="term" value="P:mitochondrial translation"/>
    <property type="evidence" value="ECO:0007669"/>
    <property type="project" value="InterPro"/>
</dbReference>
<evidence type="ECO:0000313" key="3">
    <source>
        <dbReference type="Proteomes" id="UP000013776"/>
    </source>
</evidence>
<dbReference type="PROSITE" id="PS50142">
    <property type="entry name" value="RNASE_3_2"/>
    <property type="match status" value="1"/>
</dbReference>
<dbReference type="EMBL" id="CAHR02000020">
    <property type="protein sequence ID" value="CCG80954.1"/>
    <property type="molecule type" value="Genomic_DNA"/>
</dbReference>
<dbReference type="eggNOG" id="ENOG502RXWY">
    <property type="taxonomic scope" value="Eukaryota"/>
</dbReference>
<dbReference type="InterPro" id="IPR036389">
    <property type="entry name" value="RNase_III_sf"/>
</dbReference>
<dbReference type="PANTHER" id="PTHR28160:SF1">
    <property type="entry name" value="LARGE RIBOSOMAL SUBUNIT PROTEIN ML57"/>
    <property type="match status" value="1"/>
</dbReference>
<proteinExistence type="predicted"/>
<gene>
    <name evidence="2" type="ORF">TAPDE_000618</name>
</gene>
<dbReference type="Pfam" id="PF14622">
    <property type="entry name" value="Ribonucleas_3_3"/>
    <property type="match status" value="1"/>
</dbReference>
<dbReference type="Proteomes" id="UP000013776">
    <property type="component" value="Unassembled WGS sequence"/>
</dbReference>
<dbReference type="AlphaFoldDB" id="R4X9P1"/>
<accession>R4X9P1</accession>
<dbReference type="InterPro" id="IPR040030">
    <property type="entry name" value="Ribosomal_mL57"/>
</dbReference>
<comment type="caution">
    <text evidence="2">The sequence shown here is derived from an EMBL/GenBank/DDBJ whole genome shotgun (WGS) entry which is preliminary data.</text>
</comment>
<dbReference type="CDD" id="cd00593">
    <property type="entry name" value="RIBOc"/>
    <property type="match status" value="1"/>
</dbReference>
<dbReference type="OrthoDB" id="2281895at2759"/>
<dbReference type="PANTHER" id="PTHR28160">
    <property type="entry name" value="54S RIBOSOMAL PROTEIN L15, MITOCHONDRIAL"/>
    <property type="match status" value="1"/>
</dbReference>
<dbReference type="VEuPathDB" id="FungiDB:TAPDE_000618"/>
<dbReference type="GO" id="GO:0006396">
    <property type="term" value="P:RNA processing"/>
    <property type="evidence" value="ECO:0007669"/>
    <property type="project" value="InterPro"/>
</dbReference>
<dbReference type="Gene3D" id="1.10.1520.10">
    <property type="entry name" value="Ribonuclease III domain"/>
    <property type="match status" value="1"/>
</dbReference>
<reference evidence="2 3" key="1">
    <citation type="journal article" date="2013" name="MBio">
        <title>Genome sequencing of the plant pathogen Taphrina deformans, the causal agent of peach leaf curl.</title>
        <authorList>
            <person name="Cisse O.H."/>
            <person name="Almeida J.M.G.C.F."/>
            <person name="Fonseca A."/>
            <person name="Kumar A.A."/>
            <person name="Salojaervi J."/>
            <person name="Overmyer K."/>
            <person name="Hauser P.M."/>
            <person name="Pagni M."/>
        </authorList>
    </citation>
    <scope>NUCLEOTIDE SEQUENCE [LARGE SCALE GENOMIC DNA]</scope>
    <source>
        <strain evidence="3">PYCC 5710 / ATCC 11124 / CBS 356.35 / IMI 108563 / JCM 9778 / NBRC 8474</strain>
    </source>
</reference>
<feature type="domain" description="RNase III" evidence="1">
    <location>
        <begin position="43"/>
        <end position="179"/>
    </location>
</feature>
<evidence type="ECO:0000259" key="1">
    <source>
        <dbReference type="PROSITE" id="PS50142"/>
    </source>
</evidence>
<sequence length="206" mass="22624">MSLSSIRTRVPTLSRAYAYRPRAVSLTAPKESRPVRSPDVPAYHALLRTLGVSDRLDDKVAVQVFTHKSHRHGAEGYNEKLAFLGRRVLEVRVSEYLLARPTSSPSAIAGRDVDALVGERIRDVSNADRVGRFALRHEPFAALMRWKARDERDPVASGQVKVASETLLALIGALELQAGALSAKEFVTRTVIPGLRIFEDAPSTTA</sequence>
<organism evidence="2 3">
    <name type="scientific">Taphrina deformans (strain PYCC 5710 / ATCC 11124 / CBS 356.35 / IMI 108563 / JCM 9778 / NBRC 8474)</name>
    <name type="common">Peach leaf curl fungus</name>
    <name type="synonym">Lalaria deformans</name>
    <dbReference type="NCBI Taxonomy" id="1097556"/>
    <lineage>
        <taxon>Eukaryota</taxon>
        <taxon>Fungi</taxon>
        <taxon>Dikarya</taxon>
        <taxon>Ascomycota</taxon>
        <taxon>Taphrinomycotina</taxon>
        <taxon>Taphrinomycetes</taxon>
        <taxon>Taphrinales</taxon>
        <taxon>Taphrinaceae</taxon>
        <taxon>Taphrina</taxon>
    </lineage>
</organism>
<name>R4X9P1_TAPDE</name>
<dbReference type="GO" id="GO:0004525">
    <property type="term" value="F:ribonuclease III activity"/>
    <property type="evidence" value="ECO:0007669"/>
    <property type="project" value="InterPro"/>
</dbReference>
<dbReference type="STRING" id="1097556.R4X9P1"/>
<protein>
    <recommendedName>
        <fullName evidence="1">RNase III domain-containing protein</fullName>
    </recommendedName>
</protein>
<dbReference type="InterPro" id="IPR000999">
    <property type="entry name" value="RNase_III_dom"/>
</dbReference>
<keyword evidence="3" id="KW-1185">Reference proteome</keyword>
<dbReference type="GO" id="GO:0003735">
    <property type="term" value="F:structural constituent of ribosome"/>
    <property type="evidence" value="ECO:0007669"/>
    <property type="project" value="InterPro"/>
</dbReference>
<dbReference type="GO" id="GO:0005762">
    <property type="term" value="C:mitochondrial large ribosomal subunit"/>
    <property type="evidence" value="ECO:0007669"/>
    <property type="project" value="InterPro"/>
</dbReference>